<dbReference type="GO" id="GO:0004672">
    <property type="term" value="F:protein kinase activity"/>
    <property type="evidence" value="ECO:0007669"/>
    <property type="project" value="InterPro"/>
</dbReference>
<accession>A0AAD5R3L2</accession>
<dbReference type="InterPro" id="IPR011009">
    <property type="entry name" value="Kinase-like_dom_sf"/>
</dbReference>
<comment type="caution">
    <text evidence="2">The sequence shown here is derived from an EMBL/GenBank/DDBJ whole genome shotgun (WGS) entry which is preliminary data.</text>
</comment>
<sequence>MQRLQARKAMHMADLIDKGRYEHFNYIVMKLLGRSLQEAKKSGPDQHLSLGPAIGCAIQCLEAIEELHWAGFLHRDVKPGNFAIGRAETGDIRKLYILDFGMCRKYVDKNNVMLQPRKKAPFRGTPRYAPITSHIGKEHCRKDDVESWFYMLIDFTNAQLPWKGVTKIKEVRD</sequence>
<dbReference type="PANTHER" id="PTHR11909">
    <property type="entry name" value="CASEIN KINASE-RELATED"/>
    <property type="match status" value="1"/>
</dbReference>
<evidence type="ECO:0000313" key="3">
    <source>
        <dbReference type="Proteomes" id="UP001196413"/>
    </source>
</evidence>
<dbReference type="InterPro" id="IPR050235">
    <property type="entry name" value="CK1_Ser-Thr_kinase"/>
</dbReference>
<dbReference type="Pfam" id="PF00069">
    <property type="entry name" value="Pkinase"/>
    <property type="match status" value="1"/>
</dbReference>
<keyword evidence="3" id="KW-1185">Reference proteome</keyword>
<dbReference type="Proteomes" id="UP001196413">
    <property type="component" value="Unassembled WGS sequence"/>
</dbReference>
<dbReference type="InterPro" id="IPR000719">
    <property type="entry name" value="Prot_kinase_dom"/>
</dbReference>
<organism evidence="2 3">
    <name type="scientific">Parelaphostrongylus tenuis</name>
    <name type="common">Meningeal worm</name>
    <dbReference type="NCBI Taxonomy" id="148309"/>
    <lineage>
        <taxon>Eukaryota</taxon>
        <taxon>Metazoa</taxon>
        <taxon>Ecdysozoa</taxon>
        <taxon>Nematoda</taxon>
        <taxon>Chromadorea</taxon>
        <taxon>Rhabditida</taxon>
        <taxon>Rhabditina</taxon>
        <taxon>Rhabditomorpha</taxon>
        <taxon>Strongyloidea</taxon>
        <taxon>Metastrongylidae</taxon>
        <taxon>Parelaphostrongylus</taxon>
    </lineage>
</organism>
<dbReference type="AlphaFoldDB" id="A0AAD5R3L2"/>
<feature type="domain" description="Protein kinase" evidence="1">
    <location>
        <begin position="1"/>
        <end position="173"/>
    </location>
</feature>
<dbReference type="Gene3D" id="1.10.510.10">
    <property type="entry name" value="Transferase(Phosphotransferase) domain 1"/>
    <property type="match status" value="1"/>
</dbReference>
<dbReference type="GO" id="GO:0005524">
    <property type="term" value="F:ATP binding"/>
    <property type="evidence" value="ECO:0007669"/>
    <property type="project" value="InterPro"/>
</dbReference>
<gene>
    <name evidence="2" type="ORF">KIN20_030250</name>
</gene>
<dbReference type="SUPFAM" id="SSF56112">
    <property type="entry name" value="Protein kinase-like (PK-like)"/>
    <property type="match status" value="1"/>
</dbReference>
<evidence type="ECO:0000259" key="1">
    <source>
        <dbReference type="PROSITE" id="PS50011"/>
    </source>
</evidence>
<evidence type="ECO:0000313" key="2">
    <source>
        <dbReference type="EMBL" id="KAJ1368896.1"/>
    </source>
</evidence>
<dbReference type="EMBL" id="JAHQIW010006340">
    <property type="protein sequence ID" value="KAJ1368896.1"/>
    <property type="molecule type" value="Genomic_DNA"/>
</dbReference>
<name>A0AAD5R3L2_PARTN</name>
<dbReference type="PROSITE" id="PS50011">
    <property type="entry name" value="PROTEIN_KINASE_DOM"/>
    <property type="match status" value="1"/>
</dbReference>
<proteinExistence type="predicted"/>
<reference evidence="2" key="1">
    <citation type="submission" date="2021-06" db="EMBL/GenBank/DDBJ databases">
        <title>Parelaphostrongylus tenuis whole genome reference sequence.</title>
        <authorList>
            <person name="Garwood T.J."/>
            <person name="Larsen P.A."/>
            <person name="Fountain-Jones N.M."/>
            <person name="Garbe J.R."/>
            <person name="Macchietto M.G."/>
            <person name="Kania S.A."/>
            <person name="Gerhold R.W."/>
            <person name="Richards J.E."/>
            <person name="Wolf T.M."/>
        </authorList>
    </citation>
    <scope>NUCLEOTIDE SEQUENCE</scope>
    <source>
        <strain evidence="2">MNPRO001-30</strain>
        <tissue evidence="2">Meninges</tissue>
    </source>
</reference>
<protein>
    <recommendedName>
        <fullName evidence="1">Protein kinase domain-containing protein</fullName>
    </recommendedName>
</protein>